<keyword evidence="1" id="KW-0732">Signal</keyword>
<dbReference type="AlphaFoldDB" id="A0A562RXP0"/>
<gene>
    <name evidence="2" type="ORF">IQ16_01971</name>
</gene>
<evidence type="ECO:0000313" key="2">
    <source>
        <dbReference type="EMBL" id="TWI73825.1"/>
    </source>
</evidence>
<sequence>MTGAIRLVLVVAGLAAVALPAHAEDRSVLLNCKAMVERASKDANAASEAELTRCRQVIREWALRDARTTVDEQGRPLR</sequence>
<feature type="chain" id="PRO_5022173847" description="Conjugative transfer region protein TrbK" evidence="1">
    <location>
        <begin position="24"/>
        <end position="78"/>
    </location>
</feature>
<name>A0A562RXP0_9BRAD</name>
<feature type="signal peptide" evidence="1">
    <location>
        <begin position="1"/>
        <end position="23"/>
    </location>
</feature>
<evidence type="ECO:0000313" key="3">
    <source>
        <dbReference type="Proteomes" id="UP000316291"/>
    </source>
</evidence>
<reference evidence="2 3" key="1">
    <citation type="journal article" date="2015" name="Stand. Genomic Sci.">
        <title>Genomic Encyclopedia of Bacterial and Archaeal Type Strains, Phase III: the genomes of soil and plant-associated and newly described type strains.</title>
        <authorList>
            <person name="Whitman W.B."/>
            <person name="Woyke T."/>
            <person name="Klenk H.P."/>
            <person name="Zhou Y."/>
            <person name="Lilburn T.G."/>
            <person name="Beck B.J."/>
            <person name="De Vos P."/>
            <person name="Vandamme P."/>
            <person name="Eisen J.A."/>
            <person name="Garrity G."/>
            <person name="Hugenholtz P."/>
            <person name="Kyrpides N.C."/>
        </authorList>
    </citation>
    <scope>NUCLEOTIDE SEQUENCE [LARGE SCALE GENOMIC DNA]</scope>
    <source>
        <strain evidence="2 3">CGMCC 1.10948</strain>
    </source>
</reference>
<comment type="caution">
    <text evidence="2">The sequence shown here is derived from an EMBL/GenBank/DDBJ whole genome shotgun (WGS) entry which is preliminary data.</text>
</comment>
<accession>A0A562RXP0</accession>
<evidence type="ECO:0008006" key="4">
    <source>
        <dbReference type="Google" id="ProtNLM"/>
    </source>
</evidence>
<dbReference type="RefSeq" id="WP_018647016.1">
    <property type="nucleotide sequence ID" value="NZ_VLLA01000003.1"/>
</dbReference>
<evidence type="ECO:0000256" key="1">
    <source>
        <dbReference type="SAM" id="SignalP"/>
    </source>
</evidence>
<proteinExistence type="predicted"/>
<dbReference type="Proteomes" id="UP000316291">
    <property type="component" value="Unassembled WGS sequence"/>
</dbReference>
<keyword evidence="3" id="KW-1185">Reference proteome</keyword>
<dbReference type="OrthoDB" id="8254841at2"/>
<dbReference type="EMBL" id="VLLA01000003">
    <property type="protein sequence ID" value="TWI73825.1"/>
    <property type="molecule type" value="Genomic_DNA"/>
</dbReference>
<organism evidence="2 3">
    <name type="scientific">Bradyrhizobium huanghuaihaiense</name>
    <dbReference type="NCBI Taxonomy" id="990078"/>
    <lineage>
        <taxon>Bacteria</taxon>
        <taxon>Pseudomonadati</taxon>
        <taxon>Pseudomonadota</taxon>
        <taxon>Alphaproteobacteria</taxon>
        <taxon>Hyphomicrobiales</taxon>
        <taxon>Nitrobacteraceae</taxon>
        <taxon>Bradyrhizobium</taxon>
    </lineage>
</organism>
<protein>
    <recommendedName>
        <fullName evidence="4">Conjugative transfer region protein TrbK</fullName>
    </recommendedName>
</protein>